<evidence type="ECO:0000256" key="6">
    <source>
        <dbReference type="ARBA" id="ARBA00023229"/>
    </source>
</evidence>
<feature type="site" description="Transition state stabilizer" evidence="7">
    <location>
        <position position="19"/>
    </location>
</feature>
<evidence type="ECO:0000256" key="2">
    <source>
        <dbReference type="ARBA" id="ARBA00004787"/>
    </source>
</evidence>
<dbReference type="Proteomes" id="UP000229740">
    <property type="component" value="Unassembled WGS sequence"/>
</dbReference>
<dbReference type="EC" id="2.7.7.60" evidence="7"/>
<protein>
    <recommendedName>
        <fullName evidence="7">2-C-methyl-D-erythritol 4-phosphate cytidylyltransferase</fullName>
        <ecNumber evidence="7">2.7.7.60</ecNumber>
    </recommendedName>
    <alternativeName>
        <fullName evidence="7">4-diphosphocytidyl-2C-methyl-D-erythritol synthase</fullName>
    </alternativeName>
    <alternativeName>
        <fullName evidence="7">MEP cytidylyltransferase</fullName>
        <shortName evidence="7">MCT</shortName>
    </alternativeName>
</protein>
<reference evidence="8 9" key="1">
    <citation type="submission" date="2017-10" db="EMBL/GenBank/DDBJ databases">
        <title>Novel microbial diversity and functional potential in the marine mammal oral microbiome.</title>
        <authorList>
            <person name="Dudek N.K."/>
            <person name="Sun C.L."/>
            <person name="Burstein D."/>
            <person name="Kantor R.S."/>
            <person name="Aliaga Goltsman D.S."/>
            <person name="Bik E.M."/>
            <person name="Thomas B.C."/>
            <person name="Banfield J.F."/>
            <person name="Relman D.A."/>
        </authorList>
    </citation>
    <scope>NUCLEOTIDE SEQUENCE [LARGE SCALE GENOMIC DNA]</scope>
    <source>
        <strain evidence="8">DOLZORAL124_49_17</strain>
    </source>
</reference>
<name>A0A2G6EB97_9BACT</name>
<dbReference type="InterPro" id="IPR050088">
    <property type="entry name" value="IspD/TarI_cytidylyltransf_bact"/>
</dbReference>
<dbReference type="InterPro" id="IPR029044">
    <property type="entry name" value="Nucleotide-diphossugar_trans"/>
</dbReference>
<comment type="similarity">
    <text evidence="3 7">Belongs to the IspD/TarI cytidylyltransferase family. IspD subfamily.</text>
</comment>
<comment type="function">
    <text evidence="7">Catalyzes the formation of 4-diphosphocytidyl-2-C-methyl-D-erythritol from CTP and 2-C-methyl-D-erythritol 4-phosphate (MEP).</text>
</comment>
<dbReference type="InterPro" id="IPR034683">
    <property type="entry name" value="IspD/TarI"/>
</dbReference>
<dbReference type="PANTHER" id="PTHR32125:SF4">
    <property type="entry name" value="2-C-METHYL-D-ERYTHRITOL 4-PHOSPHATE CYTIDYLYLTRANSFERASE, CHLOROPLASTIC"/>
    <property type="match status" value="1"/>
</dbReference>
<dbReference type="HAMAP" id="MF_00108">
    <property type="entry name" value="IspD"/>
    <property type="match status" value="1"/>
</dbReference>
<dbReference type="Pfam" id="PF01128">
    <property type="entry name" value="IspD"/>
    <property type="match status" value="1"/>
</dbReference>
<dbReference type="InterPro" id="IPR001228">
    <property type="entry name" value="IspD"/>
</dbReference>
<evidence type="ECO:0000256" key="3">
    <source>
        <dbReference type="ARBA" id="ARBA00009789"/>
    </source>
</evidence>
<gene>
    <name evidence="7 8" type="primary">ispD</name>
    <name evidence="8" type="ORF">CSB45_01185</name>
</gene>
<dbReference type="GO" id="GO:0050518">
    <property type="term" value="F:2-C-methyl-D-erythritol 4-phosphate cytidylyltransferase activity"/>
    <property type="evidence" value="ECO:0007669"/>
    <property type="project" value="UniProtKB-UniRule"/>
</dbReference>
<dbReference type="PANTHER" id="PTHR32125">
    <property type="entry name" value="2-C-METHYL-D-ERYTHRITOL 4-PHOSPHATE CYTIDYLYLTRANSFERASE, CHLOROPLASTIC"/>
    <property type="match status" value="1"/>
</dbReference>
<dbReference type="GO" id="GO:0019288">
    <property type="term" value="P:isopentenyl diphosphate biosynthetic process, methylerythritol 4-phosphate pathway"/>
    <property type="evidence" value="ECO:0007669"/>
    <property type="project" value="UniProtKB-UniRule"/>
</dbReference>
<dbReference type="CDD" id="cd02516">
    <property type="entry name" value="CDP-ME_synthetase"/>
    <property type="match status" value="1"/>
</dbReference>
<evidence type="ECO:0000256" key="4">
    <source>
        <dbReference type="ARBA" id="ARBA00022679"/>
    </source>
</evidence>
<dbReference type="AlphaFoldDB" id="A0A2G6EB97"/>
<feature type="site" description="Positions MEP for the nucleophilic attack" evidence="7">
    <location>
        <position position="173"/>
    </location>
</feature>
<dbReference type="FunFam" id="3.90.550.10:FF:000003">
    <property type="entry name" value="2-C-methyl-D-erythritol 4-phosphate cytidylyltransferase"/>
    <property type="match status" value="1"/>
</dbReference>
<dbReference type="SUPFAM" id="SSF53448">
    <property type="entry name" value="Nucleotide-diphospho-sugar transferases"/>
    <property type="match status" value="1"/>
</dbReference>
<comment type="pathway">
    <text evidence="2 7">Isoprenoid biosynthesis; isopentenyl diphosphate biosynthesis via DXP pathway; isopentenyl diphosphate from 1-deoxy-D-xylulose 5-phosphate: step 2/6.</text>
</comment>
<evidence type="ECO:0000256" key="7">
    <source>
        <dbReference type="HAMAP-Rule" id="MF_00108"/>
    </source>
</evidence>
<proteinExistence type="inferred from homology"/>
<organism evidence="8 9">
    <name type="scientific">candidate division KSB3 bacterium</name>
    <dbReference type="NCBI Taxonomy" id="2044937"/>
    <lineage>
        <taxon>Bacteria</taxon>
        <taxon>candidate division KSB3</taxon>
    </lineage>
</organism>
<accession>A0A2G6EB97</accession>
<comment type="caution">
    <text evidence="8">The sequence shown here is derived from an EMBL/GenBank/DDBJ whole genome shotgun (WGS) entry which is preliminary data.</text>
</comment>
<dbReference type="InterPro" id="IPR018294">
    <property type="entry name" value="ISPD_synthase_CS"/>
</dbReference>
<evidence type="ECO:0000313" key="9">
    <source>
        <dbReference type="Proteomes" id="UP000229740"/>
    </source>
</evidence>
<feature type="site" description="Positions MEP for the nucleophilic attack" evidence="7">
    <location>
        <position position="229"/>
    </location>
</feature>
<feature type="site" description="Transition state stabilizer" evidence="7">
    <location>
        <position position="28"/>
    </location>
</feature>
<evidence type="ECO:0000313" key="8">
    <source>
        <dbReference type="EMBL" id="PID59051.1"/>
    </source>
</evidence>
<dbReference type="NCBIfam" id="TIGR00453">
    <property type="entry name" value="ispD"/>
    <property type="match status" value="1"/>
</dbReference>
<sequence length="249" mass="27515">MSISVSVSAVIVAAGQGRRMKTSAKLPKQFLPIGGIPILAHSLMAFERSELVDEIVLVTGEELRSPCEKIVHRYHIQKLSTIVAGGQERQASVWNGLQTVNPQTEIVVIHDAVRMFVTEAMLVDSVREARIHGACVVAVPVKDTIKQGVVCHPEEEDVSGSSGEVFVKETFDRNALWQIQTPQTFRCDLIRDLHKRAAALQLQVTDDAMLAEHFGHAVKIVSGSYRNIKITTPDDLLIAEAFWQDERGN</sequence>
<keyword evidence="6 7" id="KW-0414">Isoprene biosynthesis</keyword>
<keyword evidence="4 7" id="KW-0808">Transferase</keyword>
<evidence type="ECO:0000256" key="1">
    <source>
        <dbReference type="ARBA" id="ARBA00001282"/>
    </source>
</evidence>
<keyword evidence="5 7" id="KW-0548">Nucleotidyltransferase</keyword>
<dbReference type="Gene3D" id="3.90.550.10">
    <property type="entry name" value="Spore Coat Polysaccharide Biosynthesis Protein SpsA, Chain A"/>
    <property type="match status" value="1"/>
</dbReference>
<dbReference type="UniPathway" id="UPA00056">
    <property type="reaction ID" value="UER00093"/>
</dbReference>
<dbReference type="EMBL" id="PDPS01000020">
    <property type="protein sequence ID" value="PID59051.1"/>
    <property type="molecule type" value="Genomic_DNA"/>
</dbReference>
<comment type="catalytic activity">
    <reaction evidence="1 7">
        <text>2-C-methyl-D-erythritol 4-phosphate + CTP + H(+) = 4-CDP-2-C-methyl-D-erythritol + diphosphate</text>
        <dbReference type="Rhea" id="RHEA:13429"/>
        <dbReference type="ChEBI" id="CHEBI:15378"/>
        <dbReference type="ChEBI" id="CHEBI:33019"/>
        <dbReference type="ChEBI" id="CHEBI:37563"/>
        <dbReference type="ChEBI" id="CHEBI:57823"/>
        <dbReference type="ChEBI" id="CHEBI:58262"/>
        <dbReference type="EC" id="2.7.7.60"/>
    </reaction>
</comment>
<evidence type="ECO:0000256" key="5">
    <source>
        <dbReference type="ARBA" id="ARBA00022695"/>
    </source>
</evidence>
<dbReference type="PROSITE" id="PS01295">
    <property type="entry name" value="ISPD"/>
    <property type="match status" value="1"/>
</dbReference>